<dbReference type="Proteomes" id="UP000095280">
    <property type="component" value="Unplaced"/>
</dbReference>
<proteinExistence type="predicted"/>
<keyword evidence="2" id="KW-1185">Reference proteome</keyword>
<name>A0A1I8ICH1_9PLAT</name>
<sequence length="193" mass="19714">AWQMRASWALADKLIGSSSGVGGGGSGSGAGSAFDDAISLDSIQMVLEGVRGTAATATASSAAANHGPVLTSPNGEPAAQAVYRGSQSALLFEFCTCAALLCLSVGFAVWAAVASWRFDAIQSSRTAALAVEFALTAGCLVSPLFCLIFAASRTLAGASVSGLKRSNAARLCRQAVRHYRQLVAVESRRPISE</sequence>
<keyword evidence="1" id="KW-1133">Transmembrane helix</keyword>
<keyword evidence="1" id="KW-0472">Membrane</keyword>
<organism evidence="2 3">
    <name type="scientific">Macrostomum lignano</name>
    <dbReference type="NCBI Taxonomy" id="282301"/>
    <lineage>
        <taxon>Eukaryota</taxon>
        <taxon>Metazoa</taxon>
        <taxon>Spiralia</taxon>
        <taxon>Lophotrochozoa</taxon>
        <taxon>Platyhelminthes</taxon>
        <taxon>Rhabditophora</taxon>
        <taxon>Macrostomorpha</taxon>
        <taxon>Macrostomida</taxon>
        <taxon>Macrostomidae</taxon>
        <taxon>Macrostomum</taxon>
    </lineage>
</organism>
<feature type="transmembrane region" description="Helical" evidence="1">
    <location>
        <begin position="133"/>
        <end position="156"/>
    </location>
</feature>
<protein>
    <submittedName>
        <fullName evidence="3">Transmembrane protein</fullName>
    </submittedName>
</protein>
<evidence type="ECO:0000256" key="1">
    <source>
        <dbReference type="SAM" id="Phobius"/>
    </source>
</evidence>
<evidence type="ECO:0000313" key="2">
    <source>
        <dbReference type="Proteomes" id="UP000095280"/>
    </source>
</evidence>
<feature type="transmembrane region" description="Helical" evidence="1">
    <location>
        <begin position="90"/>
        <end position="113"/>
    </location>
</feature>
<reference evidence="3" key="1">
    <citation type="submission" date="2016-11" db="UniProtKB">
        <authorList>
            <consortium name="WormBaseParasite"/>
        </authorList>
    </citation>
    <scope>IDENTIFICATION</scope>
</reference>
<evidence type="ECO:0000313" key="3">
    <source>
        <dbReference type="WBParaSite" id="maker-uti_cns_0011427-snap-gene-0.2-mRNA-1"/>
    </source>
</evidence>
<keyword evidence="1" id="KW-0812">Transmembrane</keyword>
<accession>A0A1I8ICH1</accession>
<dbReference type="WBParaSite" id="maker-uti_cns_0011427-snap-gene-0.2-mRNA-1">
    <property type="protein sequence ID" value="maker-uti_cns_0011427-snap-gene-0.2-mRNA-1"/>
    <property type="gene ID" value="maker-uti_cns_0011427-snap-gene-0.2"/>
</dbReference>
<dbReference type="AlphaFoldDB" id="A0A1I8ICH1"/>